<evidence type="ECO:0000256" key="2">
    <source>
        <dbReference type="ARBA" id="ARBA00023315"/>
    </source>
</evidence>
<dbReference type="InterPro" id="IPR057691">
    <property type="entry name" value="DUF7931"/>
</dbReference>
<keyword evidence="5" id="KW-1185">Reference proteome</keyword>
<dbReference type="EMBL" id="SZUA01000001">
    <property type="protein sequence ID" value="TKR33157.1"/>
    <property type="molecule type" value="Genomic_DNA"/>
</dbReference>
<evidence type="ECO:0000256" key="1">
    <source>
        <dbReference type="ARBA" id="ARBA00022679"/>
    </source>
</evidence>
<protein>
    <submittedName>
        <fullName evidence="4">GNAT family N-acetyltransferase</fullName>
    </submittedName>
</protein>
<dbReference type="PANTHER" id="PTHR43877">
    <property type="entry name" value="AMINOALKYLPHOSPHONATE N-ACETYLTRANSFERASE-RELATED-RELATED"/>
    <property type="match status" value="1"/>
</dbReference>
<evidence type="ECO:0000259" key="3">
    <source>
        <dbReference type="PROSITE" id="PS51186"/>
    </source>
</evidence>
<accession>A0A4U5JY45</accession>
<organism evidence="4 5">
    <name type="scientific">Luteimonas gilva</name>
    <dbReference type="NCBI Taxonomy" id="2572684"/>
    <lineage>
        <taxon>Bacteria</taxon>
        <taxon>Pseudomonadati</taxon>
        <taxon>Pseudomonadota</taxon>
        <taxon>Gammaproteobacteria</taxon>
        <taxon>Lysobacterales</taxon>
        <taxon>Lysobacteraceae</taxon>
        <taxon>Luteimonas</taxon>
    </lineage>
</organism>
<keyword evidence="2" id="KW-0012">Acyltransferase</keyword>
<dbReference type="AlphaFoldDB" id="A0A4U5JY45"/>
<dbReference type="Gene3D" id="3.40.630.30">
    <property type="match status" value="1"/>
</dbReference>
<dbReference type="PANTHER" id="PTHR43877:SF1">
    <property type="entry name" value="ACETYLTRANSFERASE"/>
    <property type="match status" value="1"/>
</dbReference>
<keyword evidence="1 4" id="KW-0808">Transferase</keyword>
<dbReference type="InterPro" id="IPR000182">
    <property type="entry name" value="GNAT_dom"/>
</dbReference>
<dbReference type="Pfam" id="PF25559">
    <property type="entry name" value="DUF7931"/>
    <property type="match status" value="1"/>
</dbReference>
<dbReference type="SUPFAM" id="SSF55729">
    <property type="entry name" value="Acyl-CoA N-acyltransferases (Nat)"/>
    <property type="match status" value="1"/>
</dbReference>
<dbReference type="PROSITE" id="PS51186">
    <property type="entry name" value="GNAT"/>
    <property type="match status" value="1"/>
</dbReference>
<gene>
    <name evidence="4" type="ORF">FCE95_02265</name>
</gene>
<dbReference type="CDD" id="cd04301">
    <property type="entry name" value="NAT_SF"/>
    <property type="match status" value="1"/>
</dbReference>
<evidence type="ECO:0000313" key="5">
    <source>
        <dbReference type="Proteomes" id="UP000308707"/>
    </source>
</evidence>
<reference evidence="4 5" key="1">
    <citation type="submission" date="2019-04" db="EMBL/GenBank/DDBJ databases">
        <title>Reference strain of H23.</title>
        <authorList>
            <person name="Luo X."/>
        </authorList>
    </citation>
    <scope>NUCLEOTIDE SEQUENCE [LARGE SCALE GENOMIC DNA]</scope>
    <source>
        <strain evidence="4 5">H23</strain>
    </source>
</reference>
<dbReference type="GO" id="GO:0016747">
    <property type="term" value="F:acyltransferase activity, transferring groups other than amino-acyl groups"/>
    <property type="evidence" value="ECO:0007669"/>
    <property type="project" value="InterPro"/>
</dbReference>
<proteinExistence type="predicted"/>
<dbReference type="Pfam" id="PF13673">
    <property type="entry name" value="Acetyltransf_10"/>
    <property type="match status" value="1"/>
</dbReference>
<comment type="caution">
    <text evidence="4">The sequence shown here is derived from an EMBL/GenBank/DDBJ whole genome shotgun (WGS) entry which is preliminary data.</text>
</comment>
<feature type="domain" description="N-acetyltransferase" evidence="3">
    <location>
        <begin position="8"/>
        <end position="146"/>
    </location>
</feature>
<dbReference type="OrthoDB" id="9796171at2"/>
<name>A0A4U5JY45_9GAMM</name>
<dbReference type="InterPro" id="IPR016181">
    <property type="entry name" value="Acyl_CoA_acyltransferase"/>
</dbReference>
<sequence>MSANPSGFSVEPIDYGTGLPELRSVRETVFVQEQNVPIAEEWDELDPQCLHVIARDPGGRPIGTGRLTPERKVGRMAVLREWRGKGVGDAMLAALIESARRRGWRELSLNSQVSASAFYIRHGFVPYGERFWEAGIEHQAMRRMLGGATAIEDREAAIAATVAVILGARRYLWIYSRELDPGLFDAAPVLEAWRRYGTSGHGGEARFLLQDAEAVQRAHAPLLGLAQRLPSLFQFREVDDPADRAYPSAFIANDTGGYYFRTLGHRFDGETDLDGAGRARQLVESFKPIWERSRPCPEFRALGI</sequence>
<evidence type="ECO:0000313" key="4">
    <source>
        <dbReference type="EMBL" id="TKR33157.1"/>
    </source>
</evidence>
<dbReference type="InterPro" id="IPR050832">
    <property type="entry name" value="Bact_Acetyltransf"/>
</dbReference>
<dbReference type="RefSeq" id="WP_137265367.1">
    <property type="nucleotide sequence ID" value="NZ_SZUA01000001.1"/>
</dbReference>
<dbReference type="Proteomes" id="UP000308707">
    <property type="component" value="Unassembled WGS sequence"/>
</dbReference>